<sequence length="122" mass="14267">MSIKEFQKYISRTDLEETMQIDLRRMGLKEGHLCGVDDFQFRFPLGKGAFGMVYLAHLKKTFHMRAQSVLTYELLRGRALLEGSDEETKKKITTVDYKYPKDYVTTHAEHFINNLRKVSSKT</sequence>
<dbReference type="Proteomes" id="UP000682733">
    <property type="component" value="Unassembled WGS sequence"/>
</dbReference>
<reference evidence="2" key="1">
    <citation type="submission" date="2021-02" db="EMBL/GenBank/DDBJ databases">
        <authorList>
            <person name="Nowell W R."/>
        </authorList>
    </citation>
    <scope>NUCLEOTIDE SEQUENCE</scope>
</reference>
<evidence type="ECO:0000313" key="2">
    <source>
        <dbReference type="EMBL" id="CAF3541412.1"/>
    </source>
</evidence>
<organism evidence="2 3">
    <name type="scientific">Didymodactylos carnosus</name>
    <dbReference type="NCBI Taxonomy" id="1234261"/>
    <lineage>
        <taxon>Eukaryota</taxon>
        <taxon>Metazoa</taxon>
        <taxon>Spiralia</taxon>
        <taxon>Gnathifera</taxon>
        <taxon>Rotifera</taxon>
        <taxon>Eurotatoria</taxon>
        <taxon>Bdelloidea</taxon>
        <taxon>Philodinida</taxon>
        <taxon>Philodinidae</taxon>
        <taxon>Didymodactylos</taxon>
    </lineage>
</organism>
<accession>A0A8S2GMZ4</accession>
<dbReference type="Proteomes" id="UP000677228">
    <property type="component" value="Unassembled WGS sequence"/>
</dbReference>
<comment type="caution">
    <text evidence="2">The sequence shown here is derived from an EMBL/GenBank/DDBJ whole genome shotgun (WGS) entry which is preliminary data.</text>
</comment>
<evidence type="ECO:0000313" key="1">
    <source>
        <dbReference type="EMBL" id="CAF0761630.1"/>
    </source>
</evidence>
<dbReference type="EMBL" id="CAJNOK010000561">
    <property type="protein sequence ID" value="CAF0761630.1"/>
    <property type="molecule type" value="Genomic_DNA"/>
</dbReference>
<dbReference type="AlphaFoldDB" id="A0A8S2GMZ4"/>
<name>A0A8S2GMZ4_9BILA</name>
<dbReference type="Gene3D" id="3.30.200.20">
    <property type="entry name" value="Phosphorylase Kinase, domain 1"/>
    <property type="match status" value="1"/>
</dbReference>
<proteinExistence type="predicted"/>
<evidence type="ECO:0000313" key="3">
    <source>
        <dbReference type="Proteomes" id="UP000682733"/>
    </source>
</evidence>
<dbReference type="EMBL" id="CAJOBA010000561">
    <property type="protein sequence ID" value="CAF3541412.1"/>
    <property type="molecule type" value="Genomic_DNA"/>
</dbReference>
<gene>
    <name evidence="1" type="ORF">OVA965_LOCUS2583</name>
    <name evidence="2" type="ORF">TMI583_LOCUS2583</name>
</gene>
<protein>
    <submittedName>
        <fullName evidence="2">Uncharacterized protein</fullName>
    </submittedName>
</protein>